<dbReference type="EMBL" id="JAWDGP010005786">
    <property type="protein sequence ID" value="KAK3752117.1"/>
    <property type="molecule type" value="Genomic_DNA"/>
</dbReference>
<organism evidence="2 3">
    <name type="scientific">Elysia crispata</name>
    <name type="common">lettuce slug</name>
    <dbReference type="NCBI Taxonomy" id="231223"/>
    <lineage>
        <taxon>Eukaryota</taxon>
        <taxon>Metazoa</taxon>
        <taxon>Spiralia</taxon>
        <taxon>Lophotrochozoa</taxon>
        <taxon>Mollusca</taxon>
        <taxon>Gastropoda</taxon>
        <taxon>Heterobranchia</taxon>
        <taxon>Euthyneura</taxon>
        <taxon>Panpulmonata</taxon>
        <taxon>Sacoglossa</taxon>
        <taxon>Placobranchoidea</taxon>
        <taxon>Plakobranchidae</taxon>
        <taxon>Elysia</taxon>
    </lineage>
</organism>
<feature type="region of interest" description="Disordered" evidence="1">
    <location>
        <begin position="90"/>
        <end position="184"/>
    </location>
</feature>
<feature type="compositionally biased region" description="Basic and acidic residues" evidence="1">
    <location>
        <begin position="149"/>
        <end position="184"/>
    </location>
</feature>
<feature type="region of interest" description="Disordered" evidence="1">
    <location>
        <begin position="1"/>
        <end position="26"/>
    </location>
</feature>
<dbReference type="Proteomes" id="UP001283361">
    <property type="component" value="Unassembled WGS sequence"/>
</dbReference>
<evidence type="ECO:0000313" key="3">
    <source>
        <dbReference type="Proteomes" id="UP001283361"/>
    </source>
</evidence>
<comment type="caution">
    <text evidence="2">The sequence shown here is derived from an EMBL/GenBank/DDBJ whole genome shotgun (WGS) entry which is preliminary data.</text>
</comment>
<proteinExistence type="predicted"/>
<name>A0AAE0YN55_9GAST</name>
<sequence>MGFQLPTGHARTRGNYANPNTVRPPEPMLKLKAMRRRQAKNRCHTGIDSIRVEVRSESRRDTLFRAAHKAVCAFYYHRLVHDSSTVAGQNSYKTQDKKGKKMRDWGSGMVPWKDRMRDTGRPGWPGHKDNSCAVRRKKHKKDTGVLETKISENGEERQKVAAQAREREKEDGKKRLDGEEKGLE</sequence>
<keyword evidence="3" id="KW-1185">Reference proteome</keyword>
<accession>A0AAE0YN55</accession>
<feature type="compositionally biased region" description="Basic and acidic residues" evidence="1">
    <location>
        <begin position="112"/>
        <end position="130"/>
    </location>
</feature>
<gene>
    <name evidence="2" type="ORF">RRG08_014394</name>
</gene>
<protein>
    <submittedName>
        <fullName evidence="2">Uncharacterized protein</fullName>
    </submittedName>
</protein>
<dbReference type="AlphaFoldDB" id="A0AAE0YN55"/>
<evidence type="ECO:0000256" key="1">
    <source>
        <dbReference type="SAM" id="MobiDB-lite"/>
    </source>
</evidence>
<evidence type="ECO:0000313" key="2">
    <source>
        <dbReference type="EMBL" id="KAK3752117.1"/>
    </source>
</evidence>
<reference evidence="2" key="1">
    <citation type="journal article" date="2023" name="G3 (Bethesda)">
        <title>A reference genome for the long-term kleptoplast-retaining sea slug Elysia crispata morphotype clarki.</title>
        <authorList>
            <person name="Eastman K.E."/>
            <person name="Pendleton A.L."/>
            <person name="Shaikh M.A."/>
            <person name="Suttiyut T."/>
            <person name="Ogas R."/>
            <person name="Tomko P."/>
            <person name="Gavelis G."/>
            <person name="Widhalm J.R."/>
            <person name="Wisecaver J.H."/>
        </authorList>
    </citation>
    <scope>NUCLEOTIDE SEQUENCE</scope>
    <source>
        <strain evidence="2">ECLA1</strain>
    </source>
</reference>